<protein>
    <submittedName>
        <fullName evidence="1">Uncharacterized protein</fullName>
    </submittedName>
</protein>
<organism evidence="1 2">
    <name type="scientific">Vibrio cidicii</name>
    <dbReference type="NCBI Taxonomy" id="1763883"/>
    <lineage>
        <taxon>Bacteria</taxon>
        <taxon>Pseudomonadati</taxon>
        <taxon>Pseudomonadota</taxon>
        <taxon>Gammaproteobacteria</taxon>
        <taxon>Vibrionales</taxon>
        <taxon>Vibrionaceae</taxon>
        <taxon>Vibrio</taxon>
    </lineage>
</organism>
<accession>A0ABR5W015</accession>
<gene>
    <name evidence="1" type="ORF">ATY35_18080</name>
</gene>
<proteinExistence type="predicted"/>
<evidence type="ECO:0000313" key="2">
    <source>
        <dbReference type="Proteomes" id="UP000075609"/>
    </source>
</evidence>
<comment type="caution">
    <text evidence="1">The sequence shown here is derived from an EMBL/GenBank/DDBJ whole genome shotgun (WGS) entry which is preliminary data.</text>
</comment>
<sequence length="62" mass="7191">MRLFIVHQSKNVGWRVLLNSSEYILFGEKRQAEQKVFEFVSLSAQNSGNVKLCKLSQTLYAR</sequence>
<evidence type="ECO:0000313" key="1">
    <source>
        <dbReference type="EMBL" id="KYN84639.1"/>
    </source>
</evidence>
<keyword evidence="2" id="KW-1185">Reference proteome</keyword>
<dbReference type="EMBL" id="LOBP01000159">
    <property type="protein sequence ID" value="KYN84639.1"/>
    <property type="molecule type" value="Genomic_DNA"/>
</dbReference>
<reference evidence="1 2" key="1">
    <citation type="submission" date="2015-12" db="EMBL/GenBank/DDBJ databases">
        <authorList>
            <person name="Tarr C.L."/>
            <person name="Gladney L.M."/>
        </authorList>
    </citation>
    <scope>NUCLEOTIDE SEQUENCE [LARGE SCALE GENOMIC DNA]</scope>
    <source>
        <strain evidence="1 2">1048-83</strain>
    </source>
</reference>
<dbReference type="Proteomes" id="UP000075609">
    <property type="component" value="Unassembled WGS sequence"/>
</dbReference>
<name>A0ABR5W015_9VIBR</name>